<dbReference type="FunFam" id="1.20.1310.10:FF:000006">
    <property type="entry name" value="Cullin 3"/>
    <property type="match status" value="1"/>
</dbReference>
<feature type="compositionally biased region" description="Low complexity" evidence="14">
    <location>
        <begin position="113"/>
        <end position="128"/>
    </location>
</feature>
<dbReference type="InterPro" id="IPR045093">
    <property type="entry name" value="Cullin"/>
</dbReference>
<evidence type="ECO:0000256" key="5">
    <source>
        <dbReference type="ARBA" id="ARBA00022499"/>
    </source>
</evidence>
<dbReference type="InterPro" id="IPR001373">
    <property type="entry name" value="Cullin_N"/>
</dbReference>
<evidence type="ECO:0000256" key="9">
    <source>
        <dbReference type="ARBA" id="ARBA00022892"/>
    </source>
</evidence>
<dbReference type="GO" id="GO:0006950">
    <property type="term" value="P:response to stress"/>
    <property type="evidence" value="ECO:0007669"/>
    <property type="project" value="UniProtKB-ARBA"/>
</dbReference>
<evidence type="ECO:0000256" key="11">
    <source>
        <dbReference type="ARBA" id="ARBA00023306"/>
    </source>
</evidence>
<dbReference type="FunFam" id="1.20.1310.10:FF:000001">
    <property type="entry name" value="Cullin 3"/>
    <property type="match status" value="1"/>
</dbReference>
<evidence type="ECO:0000256" key="2">
    <source>
        <dbReference type="ARBA" id="ARBA00004906"/>
    </source>
</evidence>
<dbReference type="InterPro" id="IPR059120">
    <property type="entry name" value="Cullin-like_AB"/>
</dbReference>
<evidence type="ECO:0000256" key="7">
    <source>
        <dbReference type="ARBA" id="ARBA00022776"/>
    </source>
</evidence>
<dbReference type="GO" id="GO:0080090">
    <property type="term" value="P:regulation of primary metabolic process"/>
    <property type="evidence" value="ECO:0007669"/>
    <property type="project" value="UniProtKB-ARBA"/>
</dbReference>
<dbReference type="EMBL" id="LSRL02000067">
    <property type="protein sequence ID" value="TDG46002.1"/>
    <property type="molecule type" value="Genomic_DNA"/>
</dbReference>
<dbReference type="Gene3D" id="3.30.230.130">
    <property type="entry name" value="Cullin, Chain C, Domain 2"/>
    <property type="match status" value="1"/>
</dbReference>
<evidence type="ECO:0000259" key="15">
    <source>
        <dbReference type="PROSITE" id="PS50069"/>
    </source>
</evidence>
<dbReference type="SMART" id="SM00182">
    <property type="entry name" value="CULLIN"/>
    <property type="match status" value="1"/>
</dbReference>
<dbReference type="InterPro" id="IPR016159">
    <property type="entry name" value="Cullin_repeat-like_dom_sf"/>
</dbReference>
<comment type="similarity">
    <text evidence="3 12 13">Belongs to the cullin family.</text>
</comment>
<dbReference type="Gene3D" id="1.10.10.10">
    <property type="entry name" value="Winged helix-like DNA-binding domain superfamily/Winged helix DNA-binding domain"/>
    <property type="match status" value="1"/>
</dbReference>
<evidence type="ECO:0000256" key="1">
    <source>
        <dbReference type="ARBA" id="ARBA00004123"/>
    </source>
</evidence>
<dbReference type="Pfam" id="PF26557">
    <property type="entry name" value="Cullin_AB"/>
    <property type="match status" value="1"/>
</dbReference>
<feature type="domain" description="Cullin family profile" evidence="15">
    <location>
        <begin position="617"/>
        <end position="873"/>
    </location>
</feature>
<keyword evidence="10" id="KW-0539">Nucleus</keyword>
<dbReference type="PANTHER" id="PTHR11932">
    <property type="entry name" value="CULLIN"/>
    <property type="match status" value="1"/>
</dbReference>
<sequence length="1007" mass="114584">MSIRPTNGSRSLTAPAAGQRQQTAARSQQEQQQPEQLLATSQSYYIIGEHRYSWERALGSHSGAGGARLPPPPMYSHDPRIGLFGAAAPSQPPQPSSPPSPPSPSLPPPPPSSNNRLNSLLNPTHYYPSPGPVSSPTPTHSRIVAGSNNFNHRSRNTRNAQGQQQHPRTHANVPLNVPQHQHQQQQQRGSARAATSINTLAALGNVGAHGEHSVRATAAMQQVGAGACAGATQMREIGRKYPLWLPEYKRRAFNASMDEKYVEDIWATLKNAIQEIQKKNNSGLSFEQLYRNAYNMVLHKHGNRLYHGLSDVVSKHLEQKVRQEVLERLHSNFLPKLNEAWTDHQTSMVMIRDILMYMDRVYVQQRGLDNVYNLGLNLFRDQVVRFPEIQKALRERLLGMVMEERHGEPINHLAIKNACTMLITLGINSRTVYEEDFEKPFLSQSAAFYKFESQNFLAENNAGVYIKKVEARITEESSRAALYLDKDTEPRIVRVVEEELIKKHMRTIVEMENSGVVHMIKNSKTEDLACTYKLFSRLKEEGLKVIADTMSAYLREQGSMLVKEEENGNTNPITFVQNLLDLKDRFDQFLLHSFSNDRLFKNVISADFEHFLNLNNKSPEYLSLFIDDKLKKGGKGMSEQEIETILDKTMVLFRFLLEKDVFERYYKTHLAKRLLLNKSVSDDFEKNMISKLKTECGCQFTSKLEGMFKDMSVSNTIMDEFKSYVNNNSLSLSGVELTVRILTTGFWPTQTATPNCNIPSAPREAFEVFKKFYLDKHSGRQLTLQPQMGTAYINAVFYGRKANDSDKDKDGPSSSSSGCPVPTTTRKHILQVSTYQMCVLLLFNNRDLLTYDDIHQETDIPERELVRALQSLSMGKPAQRLLVRNSKTKTKDIEPSDEFYVNDAFVSKFHRVKIQTVAAKGESEPERKETRGKVDEDRKHEIEAAIVRIMKARKRMAHNLLVSDVTSQLKSRFLPSPVFIKKRIEGLIEREYLARTPEDRKVYIYLA</sequence>
<feature type="compositionally biased region" description="Polar residues" evidence="14">
    <location>
        <begin position="146"/>
        <end position="166"/>
    </location>
</feature>
<dbReference type="AlphaFoldDB" id="A0A484BCH5"/>
<dbReference type="GO" id="GO:0005634">
    <property type="term" value="C:nucleus"/>
    <property type="evidence" value="ECO:0007669"/>
    <property type="project" value="UniProtKB-SubCell"/>
</dbReference>
<name>A0A484BCH5_DRONA</name>
<feature type="compositionally biased region" description="Polar residues" evidence="14">
    <location>
        <begin position="1"/>
        <end position="12"/>
    </location>
</feature>
<keyword evidence="7" id="KW-0498">Mitosis</keyword>
<reference evidence="16 17" key="1">
    <citation type="journal article" date="2019" name="J. Hered.">
        <title>An Improved Genome Assembly for Drosophila navojoa, the Basal Species in the mojavensis Cluster.</title>
        <authorList>
            <person name="Vanderlinde T."/>
            <person name="Dupim E.G."/>
            <person name="Nazario-Yepiz N.O."/>
            <person name="Carvalho A.B."/>
        </authorList>
    </citation>
    <scope>NUCLEOTIDE SEQUENCE [LARGE SCALE GENOMIC DNA]</scope>
    <source>
        <strain evidence="16">Navoj_Jal97</strain>
        <tissue evidence="16">Whole organism</tissue>
    </source>
</reference>
<protein>
    <recommendedName>
        <fullName evidence="15">Cullin family profile domain-containing protein</fullName>
    </recommendedName>
</protein>
<dbReference type="GO" id="GO:0051301">
    <property type="term" value="P:cell division"/>
    <property type="evidence" value="ECO:0007669"/>
    <property type="project" value="UniProtKB-KW"/>
</dbReference>
<dbReference type="FunFam" id="3.30.230.130:FF:000002">
    <property type="entry name" value="cullin-3 isoform X1"/>
    <property type="match status" value="1"/>
</dbReference>
<evidence type="ECO:0000256" key="3">
    <source>
        <dbReference type="ARBA" id="ARBA00006019"/>
    </source>
</evidence>
<keyword evidence="11" id="KW-0131">Cell cycle</keyword>
<dbReference type="InterPro" id="IPR016157">
    <property type="entry name" value="Cullin_CS"/>
</dbReference>
<proteinExistence type="inferred from homology"/>
<dbReference type="InterPro" id="IPR016158">
    <property type="entry name" value="Cullin_homology"/>
</dbReference>
<dbReference type="GO" id="GO:0031461">
    <property type="term" value="C:cullin-RING ubiquitin ligase complex"/>
    <property type="evidence" value="ECO:0007669"/>
    <property type="project" value="InterPro"/>
</dbReference>
<evidence type="ECO:0000256" key="4">
    <source>
        <dbReference type="ARBA" id="ARBA00022448"/>
    </source>
</evidence>
<dbReference type="SUPFAM" id="SSF75632">
    <property type="entry name" value="Cullin homology domain"/>
    <property type="match status" value="1"/>
</dbReference>
<evidence type="ECO:0000256" key="8">
    <source>
        <dbReference type="ARBA" id="ARBA00022843"/>
    </source>
</evidence>
<dbReference type="GO" id="GO:0043161">
    <property type="term" value="P:proteasome-mediated ubiquitin-dependent protein catabolic process"/>
    <property type="evidence" value="ECO:0007669"/>
    <property type="project" value="UniProtKB-ARBA"/>
</dbReference>
<evidence type="ECO:0000256" key="12">
    <source>
        <dbReference type="PROSITE-ProRule" id="PRU00330"/>
    </source>
</evidence>
<feature type="compositionally biased region" description="Low complexity" evidence="14">
    <location>
        <begin position="13"/>
        <end position="37"/>
    </location>
</feature>
<dbReference type="FunFam" id="1.10.10.10:FF:000091">
    <property type="entry name" value="Cullin 3"/>
    <property type="match status" value="1"/>
</dbReference>
<comment type="subcellular location">
    <subcellularLocation>
        <location evidence="1">Nucleus</location>
    </subcellularLocation>
</comment>
<dbReference type="GO" id="GO:0006915">
    <property type="term" value="P:apoptotic process"/>
    <property type="evidence" value="ECO:0007669"/>
    <property type="project" value="UniProtKB-ARBA"/>
</dbReference>
<gene>
    <name evidence="16" type="ORF">AWZ03_007602</name>
</gene>
<dbReference type="Pfam" id="PF10557">
    <property type="entry name" value="Cullin_Nedd8"/>
    <property type="match status" value="1"/>
</dbReference>
<keyword evidence="4" id="KW-0813">Transport</keyword>
<dbReference type="PROSITE" id="PS01256">
    <property type="entry name" value="CULLIN_1"/>
    <property type="match status" value="1"/>
</dbReference>
<keyword evidence="5" id="KW-1017">Isopeptide bond</keyword>
<evidence type="ECO:0000256" key="6">
    <source>
        <dbReference type="ARBA" id="ARBA00022618"/>
    </source>
</evidence>
<evidence type="ECO:0000256" key="13">
    <source>
        <dbReference type="RuleBase" id="RU003829"/>
    </source>
</evidence>
<dbReference type="GO" id="GO:0031625">
    <property type="term" value="F:ubiquitin protein ligase binding"/>
    <property type="evidence" value="ECO:0007669"/>
    <property type="project" value="InterPro"/>
</dbReference>
<dbReference type="GO" id="GO:0010468">
    <property type="term" value="P:regulation of gene expression"/>
    <property type="evidence" value="ECO:0007669"/>
    <property type="project" value="UniProtKB-ARBA"/>
</dbReference>
<accession>A0A484BCH5</accession>
<dbReference type="InterPro" id="IPR036390">
    <property type="entry name" value="WH_DNA-bd_sf"/>
</dbReference>
<evidence type="ECO:0000313" key="17">
    <source>
        <dbReference type="Proteomes" id="UP000295192"/>
    </source>
</evidence>
<comment type="pathway">
    <text evidence="2">Protein modification; protein ubiquitination.</text>
</comment>
<evidence type="ECO:0000313" key="16">
    <source>
        <dbReference type="EMBL" id="TDG46002.1"/>
    </source>
</evidence>
<keyword evidence="9" id="KW-0931">ER-Golgi transport</keyword>
<feature type="region of interest" description="Disordered" evidence="14">
    <location>
        <begin position="804"/>
        <end position="823"/>
    </location>
</feature>
<dbReference type="SUPFAM" id="SSF74788">
    <property type="entry name" value="Cullin repeat-like"/>
    <property type="match status" value="1"/>
</dbReference>
<dbReference type="GO" id="GO:0007165">
    <property type="term" value="P:signal transduction"/>
    <property type="evidence" value="ECO:0007669"/>
    <property type="project" value="UniProtKB-ARBA"/>
</dbReference>
<dbReference type="Proteomes" id="UP000295192">
    <property type="component" value="Unassembled WGS sequence"/>
</dbReference>
<dbReference type="GO" id="GO:0000209">
    <property type="term" value="P:protein polyubiquitination"/>
    <property type="evidence" value="ECO:0007669"/>
    <property type="project" value="UniProtKB-ARBA"/>
</dbReference>
<dbReference type="InterPro" id="IPR036317">
    <property type="entry name" value="Cullin_homology_sf"/>
</dbReference>
<comment type="caution">
    <text evidence="16">The sequence shown here is derived from an EMBL/GenBank/DDBJ whole genome shotgun (WGS) entry which is preliminary data.</text>
</comment>
<dbReference type="GO" id="GO:0000278">
    <property type="term" value="P:mitotic cell cycle"/>
    <property type="evidence" value="ECO:0007669"/>
    <property type="project" value="UniProtKB-ARBA"/>
</dbReference>
<dbReference type="OMA" id="MFKDMTI"/>
<dbReference type="InterPro" id="IPR019559">
    <property type="entry name" value="Cullin_neddylation_domain"/>
</dbReference>
<dbReference type="GO" id="GO:0016192">
    <property type="term" value="P:vesicle-mediated transport"/>
    <property type="evidence" value="ECO:0007669"/>
    <property type="project" value="UniProtKB-KW"/>
</dbReference>
<dbReference type="FunFam" id="1.20.1310.10:FF:000002">
    <property type="entry name" value="cullin-3 isoform X1"/>
    <property type="match status" value="1"/>
</dbReference>
<dbReference type="FunFam" id="1.20.1310.10:FF:000005">
    <property type="entry name" value="Cullin 3"/>
    <property type="match status" value="1"/>
</dbReference>
<dbReference type="GO" id="GO:0005737">
    <property type="term" value="C:cytoplasm"/>
    <property type="evidence" value="ECO:0007669"/>
    <property type="project" value="UniProtKB-ARBA"/>
</dbReference>
<dbReference type="Pfam" id="PF00888">
    <property type="entry name" value="Cullin"/>
    <property type="match status" value="1"/>
</dbReference>
<feature type="compositionally biased region" description="Pro residues" evidence="14">
    <location>
        <begin position="90"/>
        <end position="112"/>
    </location>
</feature>
<dbReference type="Gene3D" id="1.20.1310.10">
    <property type="entry name" value="Cullin Repeats"/>
    <property type="match status" value="4"/>
</dbReference>
<dbReference type="STRING" id="7232.A0A484BCH5"/>
<keyword evidence="6" id="KW-0132">Cell division</keyword>
<keyword evidence="17" id="KW-1185">Reference proteome</keyword>
<evidence type="ECO:0000256" key="14">
    <source>
        <dbReference type="SAM" id="MobiDB-lite"/>
    </source>
</evidence>
<dbReference type="SUPFAM" id="SSF46785">
    <property type="entry name" value="Winged helix' DNA-binding domain"/>
    <property type="match status" value="1"/>
</dbReference>
<organism evidence="16 17">
    <name type="scientific">Drosophila navojoa</name>
    <name type="common">Fruit fly</name>
    <dbReference type="NCBI Taxonomy" id="7232"/>
    <lineage>
        <taxon>Eukaryota</taxon>
        <taxon>Metazoa</taxon>
        <taxon>Ecdysozoa</taxon>
        <taxon>Arthropoda</taxon>
        <taxon>Hexapoda</taxon>
        <taxon>Insecta</taxon>
        <taxon>Pterygota</taxon>
        <taxon>Neoptera</taxon>
        <taxon>Endopterygota</taxon>
        <taxon>Diptera</taxon>
        <taxon>Brachycera</taxon>
        <taxon>Muscomorpha</taxon>
        <taxon>Ephydroidea</taxon>
        <taxon>Drosophilidae</taxon>
        <taxon>Drosophila</taxon>
    </lineage>
</organism>
<feature type="region of interest" description="Disordered" evidence="14">
    <location>
        <begin position="64"/>
        <end position="171"/>
    </location>
</feature>
<dbReference type="InterPro" id="IPR036388">
    <property type="entry name" value="WH-like_DNA-bd_sf"/>
</dbReference>
<dbReference type="OrthoDB" id="27073at2759"/>
<evidence type="ECO:0000256" key="10">
    <source>
        <dbReference type="ARBA" id="ARBA00023242"/>
    </source>
</evidence>
<dbReference type="SMART" id="SM00884">
    <property type="entry name" value="Cullin_Nedd8"/>
    <property type="match status" value="1"/>
</dbReference>
<feature type="region of interest" description="Disordered" evidence="14">
    <location>
        <begin position="1"/>
        <end position="37"/>
    </location>
</feature>
<dbReference type="PROSITE" id="PS50069">
    <property type="entry name" value="CULLIN_2"/>
    <property type="match status" value="1"/>
</dbReference>
<keyword evidence="8" id="KW-0832">Ubl conjugation</keyword>